<dbReference type="STRING" id="311410.LA5095_04849"/>
<dbReference type="AlphaFoldDB" id="A0A0M7AZB1"/>
<dbReference type="OrthoDB" id="9805356at2"/>
<dbReference type="GO" id="GO:0005829">
    <property type="term" value="C:cytosol"/>
    <property type="evidence" value="ECO:0007669"/>
    <property type="project" value="TreeGrafter"/>
</dbReference>
<evidence type="ECO:0000313" key="3">
    <source>
        <dbReference type="EMBL" id="CTQ68487.1"/>
    </source>
</evidence>
<dbReference type="GO" id="GO:0003677">
    <property type="term" value="F:DNA binding"/>
    <property type="evidence" value="ECO:0007669"/>
    <property type="project" value="UniProtKB-KW"/>
</dbReference>
<dbReference type="RefSeq" id="WP_029064409.1">
    <property type="nucleotide sequence ID" value="NZ_CANMGD010000003.1"/>
</dbReference>
<accession>A0A0M7AZB1</accession>
<dbReference type="InterPro" id="IPR014710">
    <property type="entry name" value="RmlC-like_jellyroll"/>
</dbReference>
<keyword evidence="4" id="KW-1185">Reference proteome</keyword>
<dbReference type="PANTHER" id="PTHR46797">
    <property type="entry name" value="HTH-TYPE TRANSCRIPTIONAL REGULATOR"/>
    <property type="match status" value="1"/>
</dbReference>
<reference evidence="4" key="1">
    <citation type="submission" date="2015-07" db="EMBL/GenBank/DDBJ databases">
        <authorList>
            <person name="Rodrigo-Torres Lidia"/>
            <person name="Arahal R.David."/>
        </authorList>
    </citation>
    <scope>NUCLEOTIDE SEQUENCE [LARGE SCALE GENOMIC DNA]</scope>
    <source>
        <strain evidence="4">CECT 5096</strain>
    </source>
</reference>
<name>A0A0M7AZB1_9HYPH</name>
<dbReference type="Pfam" id="PF07883">
    <property type="entry name" value="Cupin_2"/>
    <property type="match status" value="1"/>
</dbReference>
<protein>
    <submittedName>
        <fullName evidence="3">DNA-binding transcriptional repressor PuuR</fullName>
    </submittedName>
</protein>
<evidence type="ECO:0000259" key="2">
    <source>
        <dbReference type="PROSITE" id="PS50943"/>
    </source>
</evidence>
<dbReference type="GeneID" id="97669236"/>
<evidence type="ECO:0000256" key="1">
    <source>
        <dbReference type="ARBA" id="ARBA00023125"/>
    </source>
</evidence>
<dbReference type="SUPFAM" id="SSF51182">
    <property type="entry name" value="RmlC-like cupins"/>
    <property type="match status" value="1"/>
</dbReference>
<dbReference type="Gene3D" id="2.60.120.10">
    <property type="entry name" value="Jelly Rolls"/>
    <property type="match status" value="1"/>
</dbReference>
<dbReference type="InterPro" id="IPR001387">
    <property type="entry name" value="Cro/C1-type_HTH"/>
</dbReference>
<dbReference type="InterPro" id="IPR011051">
    <property type="entry name" value="RmlC_Cupin_sf"/>
</dbReference>
<proteinExistence type="predicted"/>
<dbReference type="Pfam" id="PF01381">
    <property type="entry name" value="HTH_3"/>
    <property type="match status" value="1"/>
</dbReference>
<feature type="domain" description="HTH cro/C1-type" evidence="2">
    <location>
        <begin position="13"/>
        <end position="67"/>
    </location>
</feature>
<dbReference type="CDD" id="cd02209">
    <property type="entry name" value="cupin_XRE_C"/>
    <property type="match status" value="1"/>
</dbReference>
<dbReference type="SUPFAM" id="SSF47413">
    <property type="entry name" value="lambda repressor-like DNA-binding domains"/>
    <property type="match status" value="1"/>
</dbReference>
<dbReference type="InterPro" id="IPR013096">
    <property type="entry name" value="Cupin_2"/>
</dbReference>
<dbReference type="InterPro" id="IPR010982">
    <property type="entry name" value="Lambda_DNA-bd_dom_sf"/>
</dbReference>
<sequence>MNNDIDGAIGAALKDFRLRNGFSARHLAALSGVSGAMISRIESGQVSPSISTLSALATALKIPLVSLFRETTSNYTDYTFVENGAGLKSTRIVDEHVHEYENLAIHLRRDLQFGARIVTLKRQEAIPPVYVGNGVVFVHALEGEAVYGYGKQEFTLRAGDSICVDAEMRHGILSVHTPEFRFLTVQAEVQR</sequence>
<dbReference type="EMBL" id="CXWC01000003">
    <property type="protein sequence ID" value="CTQ68487.1"/>
    <property type="molecule type" value="Genomic_DNA"/>
</dbReference>
<dbReference type="InterPro" id="IPR050807">
    <property type="entry name" value="TransReg_Diox_bact_type"/>
</dbReference>
<organism evidence="3 4">
    <name type="scientific">Roseibium album</name>
    <dbReference type="NCBI Taxonomy" id="311410"/>
    <lineage>
        <taxon>Bacteria</taxon>
        <taxon>Pseudomonadati</taxon>
        <taxon>Pseudomonadota</taxon>
        <taxon>Alphaproteobacteria</taxon>
        <taxon>Hyphomicrobiales</taxon>
        <taxon>Stappiaceae</taxon>
        <taxon>Roseibium</taxon>
    </lineage>
</organism>
<dbReference type="GO" id="GO:0003700">
    <property type="term" value="F:DNA-binding transcription factor activity"/>
    <property type="evidence" value="ECO:0007669"/>
    <property type="project" value="TreeGrafter"/>
</dbReference>
<dbReference type="Gene3D" id="1.10.260.40">
    <property type="entry name" value="lambda repressor-like DNA-binding domains"/>
    <property type="match status" value="1"/>
</dbReference>
<dbReference type="PROSITE" id="PS50943">
    <property type="entry name" value="HTH_CROC1"/>
    <property type="match status" value="1"/>
</dbReference>
<gene>
    <name evidence="3" type="ORF">LA5096_01828</name>
</gene>
<dbReference type="PANTHER" id="PTHR46797:SF1">
    <property type="entry name" value="METHYLPHOSPHONATE SYNTHASE"/>
    <property type="match status" value="1"/>
</dbReference>
<keyword evidence="1 3" id="KW-0238">DNA-binding</keyword>
<dbReference type="CDD" id="cd00093">
    <property type="entry name" value="HTH_XRE"/>
    <property type="match status" value="1"/>
</dbReference>
<dbReference type="Proteomes" id="UP000049983">
    <property type="component" value="Unassembled WGS sequence"/>
</dbReference>
<dbReference type="SMART" id="SM00530">
    <property type="entry name" value="HTH_XRE"/>
    <property type="match status" value="1"/>
</dbReference>
<evidence type="ECO:0000313" key="4">
    <source>
        <dbReference type="Proteomes" id="UP000049983"/>
    </source>
</evidence>